<feature type="domain" description="BD-FAE-like" evidence="2">
    <location>
        <begin position="64"/>
        <end position="166"/>
    </location>
</feature>
<protein>
    <recommendedName>
        <fullName evidence="2">BD-FAE-like domain-containing protein</fullName>
    </recommendedName>
</protein>
<evidence type="ECO:0000313" key="3">
    <source>
        <dbReference type="EMBL" id="SVE01996.1"/>
    </source>
</evidence>
<evidence type="ECO:0000259" key="2">
    <source>
        <dbReference type="Pfam" id="PF20434"/>
    </source>
</evidence>
<proteinExistence type="predicted"/>
<dbReference type="PANTHER" id="PTHR48081:SF33">
    <property type="entry name" value="KYNURENINE FORMAMIDASE"/>
    <property type="match status" value="1"/>
</dbReference>
<accession>A0A383A262</accession>
<dbReference type="SUPFAM" id="SSF53474">
    <property type="entry name" value="alpha/beta-Hydrolases"/>
    <property type="match status" value="1"/>
</dbReference>
<reference evidence="3" key="1">
    <citation type="submission" date="2018-05" db="EMBL/GenBank/DDBJ databases">
        <authorList>
            <person name="Lanie J.A."/>
            <person name="Ng W.-L."/>
            <person name="Kazmierczak K.M."/>
            <person name="Andrzejewski T.M."/>
            <person name="Davidsen T.M."/>
            <person name="Wayne K.J."/>
            <person name="Tettelin H."/>
            <person name="Glass J.I."/>
            <person name="Rusch D."/>
            <person name="Podicherti R."/>
            <person name="Tsui H.-C.T."/>
            <person name="Winkler M.E."/>
        </authorList>
    </citation>
    <scope>NUCLEOTIDE SEQUENCE</scope>
</reference>
<dbReference type="GO" id="GO:0016787">
    <property type="term" value="F:hydrolase activity"/>
    <property type="evidence" value="ECO:0007669"/>
    <property type="project" value="UniProtKB-KW"/>
</dbReference>
<evidence type="ECO:0000256" key="1">
    <source>
        <dbReference type="ARBA" id="ARBA00022801"/>
    </source>
</evidence>
<organism evidence="3">
    <name type="scientific">marine metagenome</name>
    <dbReference type="NCBI Taxonomy" id="408172"/>
    <lineage>
        <taxon>unclassified sequences</taxon>
        <taxon>metagenomes</taxon>
        <taxon>ecological metagenomes</taxon>
    </lineage>
</organism>
<dbReference type="InterPro" id="IPR029058">
    <property type="entry name" value="AB_hydrolase_fold"/>
</dbReference>
<dbReference type="AlphaFoldDB" id="A0A383A262"/>
<dbReference type="PANTHER" id="PTHR48081">
    <property type="entry name" value="AB HYDROLASE SUPERFAMILY PROTEIN C4A8.06C"/>
    <property type="match status" value="1"/>
</dbReference>
<dbReference type="Pfam" id="PF20434">
    <property type="entry name" value="BD-FAE"/>
    <property type="match status" value="1"/>
</dbReference>
<keyword evidence="1" id="KW-0378">Hydrolase</keyword>
<sequence length="227" mass="25245">MERTIPVDPILEKGYNVRLLVDNFDGLISRWSDRSEKFRQNVDSSLNCQYGDGEKDKLDIFRCGEANAPLFIFVHGGYWQRGDKSVYSFVADSFINSGIDVALIGYQLCPGASMTNIVEKIQEAIIWIWRNAENYSISKNRINVSGHSAGGHITGMILATDWHQISNDLPKDIVKTGIPISGLYQLEPIRETTIAEALGLDNKESLALSPHFFEPKTNAPILVTLGG</sequence>
<dbReference type="Gene3D" id="3.40.50.1820">
    <property type="entry name" value="alpha/beta hydrolase"/>
    <property type="match status" value="1"/>
</dbReference>
<dbReference type="InterPro" id="IPR050300">
    <property type="entry name" value="GDXG_lipolytic_enzyme"/>
</dbReference>
<dbReference type="InterPro" id="IPR049492">
    <property type="entry name" value="BD-FAE-like_dom"/>
</dbReference>
<dbReference type="EMBL" id="UINC01188666">
    <property type="protein sequence ID" value="SVE01996.1"/>
    <property type="molecule type" value="Genomic_DNA"/>
</dbReference>
<gene>
    <name evidence="3" type="ORF">METZ01_LOCUS454850</name>
</gene>
<feature type="non-terminal residue" evidence="3">
    <location>
        <position position="227"/>
    </location>
</feature>
<name>A0A383A262_9ZZZZ</name>